<dbReference type="RefSeq" id="XP_043161200.1">
    <property type="nucleotide sequence ID" value="XM_043305265.1"/>
</dbReference>
<gene>
    <name evidence="2" type="ORF">Asppvi_009409</name>
</gene>
<proteinExistence type="predicted"/>
<feature type="region of interest" description="Disordered" evidence="1">
    <location>
        <begin position="1"/>
        <end position="44"/>
    </location>
</feature>
<evidence type="ECO:0000313" key="2">
    <source>
        <dbReference type="EMBL" id="GIJ90454.1"/>
    </source>
</evidence>
<comment type="caution">
    <text evidence="2">The sequence shown here is derived from an EMBL/GenBank/DDBJ whole genome shotgun (WGS) entry which is preliminary data.</text>
</comment>
<protein>
    <submittedName>
        <fullName evidence="2">Uncharacterized protein</fullName>
    </submittedName>
</protein>
<accession>A0A9P3BHR4</accession>
<reference evidence="2 3" key="1">
    <citation type="submission" date="2018-10" db="EMBL/GenBank/DDBJ databases">
        <title>Pan-genome distribution and transcriptional activeness of fungal secondary metabolism genes in Aspergillus section Fumigati.</title>
        <authorList>
            <person name="Takahashi H."/>
            <person name="Umemura M."/>
            <person name="Ninomiya A."/>
            <person name="Kusuya Y."/>
            <person name="Urayama S."/>
            <person name="Shimizu M."/>
            <person name="Watanabe A."/>
            <person name="Kamei K."/>
            <person name="Yaguchi T."/>
            <person name="Hagiwara D."/>
        </authorList>
    </citation>
    <scope>NUCLEOTIDE SEQUENCE [LARGE SCALE GENOMIC DNA]</scope>
    <source>
        <strain evidence="2 3">IFM 55266</strain>
    </source>
</reference>
<dbReference type="AlphaFoldDB" id="A0A9P3BHR4"/>
<dbReference type="Proteomes" id="UP001043456">
    <property type="component" value="Unassembled WGS sequence"/>
</dbReference>
<sequence length="123" mass="12531">MPQIPKPARVSRASLPNGAGLGSPGPASRCRAGAQVGAKDSSAVPTGVTSTLLGVLGSSHAGWVASARYVSRPVLSMSRAAHRMYCLSVKASVRFRGVPSVHAARKVVVSGAAEQHMVGLTDT</sequence>
<name>A0A9P3BHR4_9EURO</name>
<dbReference type="EMBL" id="BHVY01000007">
    <property type="protein sequence ID" value="GIJ90454.1"/>
    <property type="molecule type" value="Genomic_DNA"/>
</dbReference>
<organism evidence="2 3">
    <name type="scientific">Aspergillus pseudoviridinutans</name>
    <dbReference type="NCBI Taxonomy" id="1517512"/>
    <lineage>
        <taxon>Eukaryota</taxon>
        <taxon>Fungi</taxon>
        <taxon>Dikarya</taxon>
        <taxon>Ascomycota</taxon>
        <taxon>Pezizomycotina</taxon>
        <taxon>Eurotiomycetes</taxon>
        <taxon>Eurotiomycetidae</taxon>
        <taxon>Eurotiales</taxon>
        <taxon>Aspergillaceae</taxon>
        <taxon>Aspergillus</taxon>
        <taxon>Aspergillus subgen. Fumigati</taxon>
    </lineage>
</organism>
<evidence type="ECO:0000256" key="1">
    <source>
        <dbReference type="SAM" id="MobiDB-lite"/>
    </source>
</evidence>
<keyword evidence="3" id="KW-1185">Reference proteome</keyword>
<evidence type="ECO:0000313" key="3">
    <source>
        <dbReference type="Proteomes" id="UP001043456"/>
    </source>
</evidence>
<dbReference type="GeneID" id="67008019"/>